<name>A0A517LR05_9PEZI</name>
<proteinExistence type="predicted"/>
<dbReference type="EMBL" id="CP042203">
    <property type="protein sequence ID" value="QDS78013.1"/>
    <property type="molecule type" value="Genomic_DNA"/>
</dbReference>
<accession>A0A517LR05</accession>
<protein>
    <submittedName>
        <fullName evidence="1">Uncharacterized protein</fullName>
    </submittedName>
</protein>
<sequence>MASAWTSSEPAARLVHLYIIAGDVKTWCLVLGLVERYLDLPLPHHSLSITITFAAAAAEYRQVDGETIPRRRLSGMPPAIIVVDSLNSLTSQGELVFRQRKQAKQCRVQTGRRVLHFQKYPLEDGCGP</sequence>
<gene>
    <name evidence="1" type="ORF">FKW77_002690</name>
</gene>
<dbReference type="AlphaFoldDB" id="A0A517LR05"/>
<reference evidence="1 2" key="1">
    <citation type="submission" date="2019-07" db="EMBL/GenBank/DDBJ databases">
        <title>Finished genome of Venturia effusa.</title>
        <authorList>
            <person name="Young C.A."/>
            <person name="Cox M.P."/>
            <person name="Ganley A.R.D."/>
            <person name="David W.J."/>
        </authorList>
    </citation>
    <scope>NUCLEOTIDE SEQUENCE [LARGE SCALE GENOMIC DNA]</scope>
    <source>
        <strain evidence="2">albino</strain>
    </source>
</reference>
<organism evidence="1 2">
    <name type="scientific">Venturia effusa</name>
    <dbReference type="NCBI Taxonomy" id="50376"/>
    <lineage>
        <taxon>Eukaryota</taxon>
        <taxon>Fungi</taxon>
        <taxon>Dikarya</taxon>
        <taxon>Ascomycota</taxon>
        <taxon>Pezizomycotina</taxon>
        <taxon>Dothideomycetes</taxon>
        <taxon>Pleosporomycetidae</taxon>
        <taxon>Venturiales</taxon>
        <taxon>Venturiaceae</taxon>
        <taxon>Venturia</taxon>
    </lineage>
</organism>
<keyword evidence="2" id="KW-1185">Reference proteome</keyword>
<evidence type="ECO:0000313" key="1">
    <source>
        <dbReference type="EMBL" id="QDS78013.1"/>
    </source>
</evidence>
<evidence type="ECO:0000313" key="2">
    <source>
        <dbReference type="Proteomes" id="UP000316270"/>
    </source>
</evidence>
<dbReference type="Proteomes" id="UP000316270">
    <property type="component" value="Chromosome 19"/>
</dbReference>